<organism evidence="2 3">
    <name type="scientific">Steccherinum ochraceum</name>
    <dbReference type="NCBI Taxonomy" id="92696"/>
    <lineage>
        <taxon>Eukaryota</taxon>
        <taxon>Fungi</taxon>
        <taxon>Dikarya</taxon>
        <taxon>Basidiomycota</taxon>
        <taxon>Agaricomycotina</taxon>
        <taxon>Agaricomycetes</taxon>
        <taxon>Polyporales</taxon>
        <taxon>Steccherinaceae</taxon>
        <taxon>Steccherinum</taxon>
    </lineage>
</organism>
<keyword evidence="3" id="KW-1185">Reference proteome</keyword>
<feature type="compositionally biased region" description="Acidic residues" evidence="1">
    <location>
        <begin position="457"/>
        <end position="469"/>
    </location>
</feature>
<dbReference type="PANTHER" id="PTHR34587">
    <property type="entry name" value="VWFA DOMAIN-CONTAINING PROTEIN"/>
    <property type="match status" value="1"/>
</dbReference>
<dbReference type="Proteomes" id="UP000292702">
    <property type="component" value="Unassembled WGS sequence"/>
</dbReference>
<evidence type="ECO:0000313" key="2">
    <source>
        <dbReference type="EMBL" id="TCD60821.1"/>
    </source>
</evidence>
<feature type="region of interest" description="Disordered" evidence="1">
    <location>
        <begin position="165"/>
        <end position="251"/>
    </location>
</feature>
<dbReference type="EMBL" id="RWJN01000540">
    <property type="protein sequence ID" value="TCD60821.1"/>
    <property type="molecule type" value="Genomic_DNA"/>
</dbReference>
<proteinExistence type="predicted"/>
<dbReference type="OrthoDB" id="2336871at2759"/>
<protein>
    <submittedName>
        <fullName evidence="2">Uncharacterized protein</fullName>
    </submittedName>
</protein>
<sequence length="703" mass="75617">MAISHLETGFFVNANENYFSAPQQVNSAGDVQGHSHVVIEQISSLTQTTATDPTKFAFFKGLNDKAQNGVLSADVTSGLPAGVYRLSSINTAANHQPVLGPIAQHGSFDDQIYSRFLPSSFRIYGLVKAWEAASRAASGSSIVAGPSPPSERRVTVLKQTFVTKTPQAGLRTTKGLRTSRLTNAADTPGPSMPGRFPQTPCALDAPGECDTPGSDAFITPPQSNEDTTCHPVVPKTPESPTPQRDASVDPPPMFKLKLTADEPREKCENTIGAEAVATLTTLDSHLPSPPPTPPTDPIAKATEETENCAEPEPVPPPTFKIYQEMATQTDPVGVIVPMKRPKIAVSTSDDSLAPSAKKPHPDLPSAATPGTNLSKENLDEVKALLTSIESMDCVKGLTANLQQAKALLSEIASLDLLKNQPSSAAPPTLAQKDTSFVFLAPPAPPAPIIPKKLAASEDTDVEGDGDSQDEDGHAQPFRVPPNSLASGICEVTPSRDSGGRRPRSLVIKTGSDAWYLLKVPPERTEMEVANVRACRREVSAQYSERKMKVCRGFVIAELKSFHQNERKLRPVGSGVCFLRQSLRAYHSEHIRRVSRKDVGHKAKTVCRSTLPAAYNAQVRVPFEDPYTPHSTGTSDNSAVRRNPIIPIPAIHDAIEKHLALLRPDLFDRTPPAEVEVATPDLPAAAAPRPQPDWSKVPPAFKFF</sequence>
<dbReference type="AlphaFoldDB" id="A0A4R0R1M0"/>
<feature type="region of interest" description="Disordered" evidence="1">
    <location>
        <begin position="345"/>
        <end position="373"/>
    </location>
</feature>
<comment type="caution">
    <text evidence="2">The sequence shown here is derived from an EMBL/GenBank/DDBJ whole genome shotgun (WGS) entry which is preliminary data.</text>
</comment>
<dbReference type="PANTHER" id="PTHR34587:SF2">
    <property type="entry name" value="G-PROTEIN COUPLED RECEPTORS FAMILY 1 PROFILE DOMAIN-CONTAINING PROTEIN"/>
    <property type="match status" value="1"/>
</dbReference>
<dbReference type="STRING" id="92696.A0A4R0R1M0"/>
<feature type="compositionally biased region" description="Polar residues" evidence="1">
    <location>
        <begin position="175"/>
        <end position="185"/>
    </location>
</feature>
<accession>A0A4R0R1M0</accession>
<feature type="region of interest" description="Disordered" evidence="1">
    <location>
        <begin position="456"/>
        <end position="503"/>
    </location>
</feature>
<reference evidence="2 3" key="1">
    <citation type="submission" date="2018-11" db="EMBL/GenBank/DDBJ databases">
        <title>Genome assembly of Steccherinum ochraceum LE-BIN_3174, the white-rot fungus of the Steccherinaceae family (The Residual Polyporoid clade, Polyporales, Basidiomycota).</title>
        <authorList>
            <person name="Fedorova T.V."/>
            <person name="Glazunova O.A."/>
            <person name="Landesman E.O."/>
            <person name="Moiseenko K.V."/>
            <person name="Psurtseva N.V."/>
            <person name="Savinova O.S."/>
            <person name="Shakhova N.V."/>
            <person name="Tyazhelova T.V."/>
            <person name="Vasina D.V."/>
        </authorList>
    </citation>
    <scope>NUCLEOTIDE SEQUENCE [LARGE SCALE GENOMIC DNA]</scope>
    <source>
        <strain evidence="2 3">LE-BIN_3174</strain>
    </source>
</reference>
<dbReference type="InterPro" id="IPR053216">
    <property type="entry name" value="Appressorial_penetr-assoc"/>
</dbReference>
<name>A0A4R0R1M0_9APHY</name>
<evidence type="ECO:0000313" key="3">
    <source>
        <dbReference type="Proteomes" id="UP000292702"/>
    </source>
</evidence>
<evidence type="ECO:0000256" key="1">
    <source>
        <dbReference type="SAM" id="MobiDB-lite"/>
    </source>
</evidence>
<gene>
    <name evidence="2" type="ORF">EIP91_009490</name>
</gene>